<organism evidence="2">
    <name type="scientific">Eutreptiella gymnastica</name>
    <dbReference type="NCBI Taxonomy" id="73025"/>
    <lineage>
        <taxon>Eukaryota</taxon>
        <taxon>Discoba</taxon>
        <taxon>Euglenozoa</taxon>
        <taxon>Euglenida</taxon>
        <taxon>Spirocuta</taxon>
        <taxon>Euglenophyceae</taxon>
        <taxon>Eutreptiales</taxon>
        <taxon>Eutreptiaceae</taxon>
        <taxon>Eutreptiella</taxon>
    </lineage>
</organism>
<feature type="region of interest" description="Disordered" evidence="1">
    <location>
        <begin position="648"/>
        <end position="668"/>
    </location>
</feature>
<feature type="compositionally biased region" description="Basic and acidic residues" evidence="1">
    <location>
        <begin position="616"/>
        <end position="625"/>
    </location>
</feature>
<feature type="region of interest" description="Disordered" evidence="1">
    <location>
        <begin position="544"/>
        <end position="632"/>
    </location>
</feature>
<feature type="compositionally biased region" description="Basic and acidic residues" evidence="1">
    <location>
        <begin position="581"/>
        <end position="590"/>
    </location>
</feature>
<feature type="region of interest" description="Disordered" evidence="1">
    <location>
        <begin position="811"/>
        <end position="843"/>
    </location>
</feature>
<sequence length="996" mass="113105">MAGHPLDGDGIIFNLFQFLKSRLDDKPVMFRIPDTIILHNFPTTWYYWAPVPKPDPEGEYSDDELLNSGDDDSPRAEAKGGTKKDAGTRRARKWKKRRIYGEIREKGGKCLEKSIILKTFSALQNSPSCDTIATWMQKEADGAYSVQFFNHEELAVFLNGQHTGLLQSFVLPGSEYNEVLQAVWSPKICHVNKRINRWKLSDRAHARFEKAITYEGATHYTEEAVIAPTTAGKVKEVCESIVDHIGALDHHYAISRMVLYFKEDKNHPNILWLLYSSSFRIVEVRYREAKPLLTFAPKFELTSLQDTHNLELELPEEEESRVPSPSFRHTTAAVDQLMLGMPLNQKETVGSMILDVLEEGPVFDHRIYSLVDHMLLTQQSDELDGTIREKRKKERLPSTASSRAVHYLTGHVGRSMDIWENELQVLEAGRRSARRPLRSTSAAPLRVPLQTNTGIHRLPQDRPKVLNSHLATEVGWGKRNWKEAETLLATRSGRREAKKLRHQLHLSRQEGDALVLQADNLHRSMVSSKSSADSIFASQLLTPQQQRNRQLRDHVERLQQSCSSLASAGSESPDLSLKPRHFWEGLEPRDPASFPAARLKSPPLSKAKGRRGTHGRKAEKGEAEAKSPNVSKKRSFQFGMRKLTAAHKLASDPQKAEKAKQAPNPWLKNFNPEDLQTAEDAAGAELQRYLDKVLPVFKKSIDRSTDAEIKRNTKTVDEFEDRIYCVNNGLISAAAQIQWPDTRTVYDLILVPQSVHKVLETDEGQNLLVGAHMKTYGEFLKEQQMRKDDAEIHKYPTIQAVMAMSTRDPWYGDELTRGQNKKREVESARRERSPKKSTPQFPDTVDCVRFSPEVTEADVEYCVALPDRKSGPGKLGSVVDYVRKTMAKNIRKDAEQKLIDLVEHIKHARKSALWYRMLQLQHHKYGEDGDLEALERLKYHAPKKFRTTDTVGRRVSAAFGYLFKSPATAQGPSTPKESSRFLLPEGSQHLGPEPMK</sequence>
<dbReference type="AlphaFoldDB" id="A0A7S4D345"/>
<feature type="compositionally biased region" description="Basic and acidic residues" evidence="1">
    <location>
        <begin position="821"/>
        <end position="831"/>
    </location>
</feature>
<protein>
    <submittedName>
        <fullName evidence="2">Uncharacterized protein</fullName>
    </submittedName>
</protein>
<dbReference type="EMBL" id="HBJA01073492">
    <property type="protein sequence ID" value="CAE0814634.1"/>
    <property type="molecule type" value="Transcribed_RNA"/>
</dbReference>
<proteinExistence type="predicted"/>
<feature type="compositionally biased region" description="Basic and acidic residues" evidence="1">
    <location>
        <begin position="72"/>
        <end position="88"/>
    </location>
</feature>
<feature type="compositionally biased region" description="Low complexity" evidence="1">
    <location>
        <begin position="558"/>
        <end position="572"/>
    </location>
</feature>
<name>A0A7S4D345_9EUGL</name>
<gene>
    <name evidence="2" type="ORF">EGYM00163_LOCUS25790</name>
</gene>
<evidence type="ECO:0000313" key="2">
    <source>
        <dbReference type="EMBL" id="CAE0814634.1"/>
    </source>
</evidence>
<feature type="region of interest" description="Disordered" evidence="1">
    <location>
        <begin position="965"/>
        <end position="996"/>
    </location>
</feature>
<reference evidence="2" key="1">
    <citation type="submission" date="2021-01" db="EMBL/GenBank/DDBJ databases">
        <authorList>
            <person name="Corre E."/>
            <person name="Pelletier E."/>
            <person name="Niang G."/>
            <person name="Scheremetjew M."/>
            <person name="Finn R."/>
            <person name="Kale V."/>
            <person name="Holt S."/>
            <person name="Cochrane G."/>
            <person name="Meng A."/>
            <person name="Brown T."/>
            <person name="Cohen L."/>
        </authorList>
    </citation>
    <scope>NUCLEOTIDE SEQUENCE</scope>
    <source>
        <strain evidence="2">CCMP1594</strain>
    </source>
</reference>
<accession>A0A7S4D345</accession>
<feature type="compositionally biased region" description="Polar residues" evidence="1">
    <location>
        <begin position="967"/>
        <end position="976"/>
    </location>
</feature>
<feature type="compositionally biased region" description="Acidic residues" evidence="1">
    <location>
        <begin position="58"/>
        <end position="71"/>
    </location>
</feature>
<evidence type="ECO:0000256" key="1">
    <source>
        <dbReference type="SAM" id="MobiDB-lite"/>
    </source>
</evidence>
<feature type="region of interest" description="Disordered" evidence="1">
    <location>
        <begin position="58"/>
        <end position="90"/>
    </location>
</feature>